<dbReference type="InterPro" id="IPR034430">
    <property type="entry name" value="PSY"/>
</dbReference>
<sequence length="67" mass="7257">MGVLSNARESVFVPDGEDVVAEGRSLKVRLHDYDDPSANPKHDPTYRAAAAPMGEERIGLDGFWSVG</sequence>
<dbReference type="EMBL" id="JAUJYO010000020">
    <property type="protein sequence ID" value="KAK1286800.1"/>
    <property type="molecule type" value="Genomic_DNA"/>
</dbReference>
<evidence type="ECO:0000313" key="1">
    <source>
        <dbReference type="EMBL" id="KAK1286800.1"/>
    </source>
</evidence>
<reference evidence="1" key="2">
    <citation type="submission" date="2023-06" db="EMBL/GenBank/DDBJ databases">
        <authorList>
            <person name="Ma L."/>
            <person name="Liu K.-W."/>
            <person name="Li Z."/>
            <person name="Hsiao Y.-Y."/>
            <person name="Qi Y."/>
            <person name="Fu T."/>
            <person name="Tang G."/>
            <person name="Zhang D."/>
            <person name="Sun W.-H."/>
            <person name="Liu D.-K."/>
            <person name="Li Y."/>
            <person name="Chen G.-Z."/>
            <person name="Liu X.-D."/>
            <person name="Liao X.-Y."/>
            <person name="Jiang Y.-T."/>
            <person name="Yu X."/>
            <person name="Hao Y."/>
            <person name="Huang J."/>
            <person name="Zhao X.-W."/>
            <person name="Ke S."/>
            <person name="Chen Y.-Y."/>
            <person name="Wu W.-L."/>
            <person name="Hsu J.-L."/>
            <person name="Lin Y.-F."/>
            <person name="Huang M.-D."/>
            <person name="Li C.-Y."/>
            <person name="Huang L."/>
            <person name="Wang Z.-W."/>
            <person name="Zhao X."/>
            <person name="Zhong W.-Y."/>
            <person name="Peng D.-H."/>
            <person name="Ahmad S."/>
            <person name="Lan S."/>
            <person name="Zhang J.-S."/>
            <person name="Tsai W.-C."/>
            <person name="Van De Peer Y."/>
            <person name="Liu Z.-J."/>
        </authorList>
    </citation>
    <scope>NUCLEOTIDE SEQUENCE</scope>
    <source>
        <strain evidence="1">CP</strain>
        <tissue evidence="1">Leaves</tissue>
    </source>
</reference>
<dbReference type="AlphaFoldDB" id="A0AAV9CD23"/>
<evidence type="ECO:0000313" key="2">
    <source>
        <dbReference type="Proteomes" id="UP001180020"/>
    </source>
</evidence>
<proteinExistence type="predicted"/>
<comment type="caution">
    <text evidence="1">The sequence shown here is derived from an EMBL/GenBank/DDBJ whole genome shotgun (WGS) entry which is preliminary data.</text>
</comment>
<dbReference type="PANTHER" id="PTHR37177">
    <property type="entry name" value="PROTEIN PSY1"/>
    <property type="match status" value="1"/>
</dbReference>
<dbReference type="PANTHER" id="PTHR37177:SF4">
    <property type="entry name" value="PROTEIN PSY1"/>
    <property type="match status" value="1"/>
</dbReference>
<protein>
    <submittedName>
        <fullName evidence="1">Uncharacterized protein</fullName>
    </submittedName>
</protein>
<organism evidence="1 2">
    <name type="scientific">Acorus calamus</name>
    <name type="common">Sweet flag</name>
    <dbReference type="NCBI Taxonomy" id="4465"/>
    <lineage>
        <taxon>Eukaryota</taxon>
        <taxon>Viridiplantae</taxon>
        <taxon>Streptophyta</taxon>
        <taxon>Embryophyta</taxon>
        <taxon>Tracheophyta</taxon>
        <taxon>Spermatophyta</taxon>
        <taxon>Magnoliopsida</taxon>
        <taxon>Liliopsida</taxon>
        <taxon>Acoraceae</taxon>
        <taxon>Acorus</taxon>
    </lineage>
</organism>
<accession>A0AAV9CD23</accession>
<keyword evidence="2" id="KW-1185">Reference proteome</keyword>
<gene>
    <name evidence="1" type="ORF">QJS10_CPB20g00291</name>
</gene>
<dbReference type="Proteomes" id="UP001180020">
    <property type="component" value="Unassembled WGS sequence"/>
</dbReference>
<name>A0AAV9CD23_ACOCL</name>
<reference evidence="1" key="1">
    <citation type="journal article" date="2023" name="Nat. Commun.">
        <title>Diploid and tetraploid genomes of Acorus and the evolution of monocots.</title>
        <authorList>
            <person name="Ma L."/>
            <person name="Liu K.W."/>
            <person name="Li Z."/>
            <person name="Hsiao Y.Y."/>
            <person name="Qi Y."/>
            <person name="Fu T."/>
            <person name="Tang G.D."/>
            <person name="Zhang D."/>
            <person name="Sun W.H."/>
            <person name="Liu D.K."/>
            <person name="Li Y."/>
            <person name="Chen G.Z."/>
            <person name="Liu X.D."/>
            <person name="Liao X.Y."/>
            <person name="Jiang Y.T."/>
            <person name="Yu X."/>
            <person name="Hao Y."/>
            <person name="Huang J."/>
            <person name="Zhao X.W."/>
            <person name="Ke S."/>
            <person name="Chen Y.Y."/>
            <person name="Wu W.L."/>
            <person name="Hsu J.L."/>
            <person name="Lin Y.F."/>
            <person name="Huang M.D."/>
            <person name="Li C.Y."/>
            <person name="Huang L."/>
            <person name="Wang Z.W."/>
            <person name="Zhao X."/>
            <person name="Zhong W.Y."/>
            <person name="Peng D.H."/>
            <person name="Ahmad S."/>
            <person name="Lan S."/>
            <person name="Zhang J.S."/>
            <person name="Tsai W.C."/>
            <person name="Van de Peer Y."/>
            <person name="Liu Z.J."/>
        </authorList>
    </citation>
    <scope>NUCLEOTIDE SEQUENCE</scope>
    <source>
        <strain evidence="1">CP</strain>
    </source>
</reference>